<organism evidence="7 8">
    <name type="scientific">Mesorhizobium loti R88b</name>
    <dbReference type="NCBI Taxonomy" id="935548"/>
    <lineage>
        <taxon>Bacteria</taxon>
        <taxon>Pseudomonadati</taxon>
        <taxon>Pseudomonadota</taxon>
        <taxon>Alphaproteobacteria</taxon>
        <taxon>Hyphomicrobiales</taxon>
        <taxon>Phyllobacteriaceae</taxon>
        <taxon>Mesorhizobium</taxon>
    </lineage>
</organism>
<dbReference type="EC" id="5.1.99.5" evidence="3"/>
<dbReference type="InterPro" id="IPR015942">
    <property type="entry name" value="Asp/Glu/hydantoin_racemase"/>
</dbReference>
<comment type="catalytic activity">
    <reaction evidence="5">
        <text>D-5-benzylhydantoin = L-5-benzylhydantoin</text>
        <dbReference type="Rhea" id="RHEA:83991"/>
        <dbReference type="ChEBI" id="CHEBI:176864"/>
        <dbReference type="ChEBI" id="CHEBI:233540"/>
    </reaction>
</comment>
<evidence type="ECO:0000256" key="3">
    <source>
        <dbReference type="ARBA" id="ARBA00066406"/>
    </source>
</evidence>
<gene>
    <name evidence="7" type="ORF">EB235_24485</name>
</gene>
<dbReference type="FunFam" id="3.40.50.12500:FF:000001">
    <property type="entry name" value="Putative hydantoin racemase"/>
    <property type="match status" value="1"/>
</dbReference>
<comment type="similarity">
    <text evidence="1">Belongs to the HyuE racemase family.</text>
</comment>
<evidence type="ECO:0000313" key="8">
    <source>
        <dbReference type="Proteomes" id="UP000503017"/>
    </source>
</evidence>
<dbReference type="Proteomes" id="UP000503017">
    <property type="component" value="Chromosome"/>
</dbReference>
<dbReference type="AlphaFoldDB" id="A0A6M7WUD6"/>
<dbReference type="EMBL" id="CP033367">
    <property type="protein sequence ID" value="QKD04249.1"/>
    <property type="molecule type" value="Genomic_DNA"/>
</dbReference>
<name>A0A6M7WUD6_RHILI</name>
<evidence type="ECO:0000256" key="2">
    <source>
        <dbReference type="ARBA" id="ARBA00051635"/>
    </source>
</evidence>
<dbReference type="PANTHER" id="PTHR28047:SF5">
    <property type="entry name" value="PROTEIN DCG1"/>
    <property type="match status" value="1"/>
</dbReference>
<dbReference type="InterPro" id="IPR053714">
    <property type="entry name" value="Iso_Racemase_Enz_sf"/>
</dbReference>
<dbReference type="Pfam" id="PF01177">
    <property type="entry name" value="Asp_Glu_race"/>
    <property type="match status" value="1"/>
</dbReference>
<dbReference type="GO" id="GO:0047661">
    <property type="term" value="F:amino-acid racemase activity"/>
    <property type="evidence" value="ECO:0007669"/>
    <property type="project" value="InterPro"/>
</dbReference>
<comment type="catalytic activity">
    <reaction evidence="2">
        <text>a D-5-monosubstituted hydantoin = a L-5-monosubstituted hydantoin</text>
        <dbReference type="Rhea" id="RHEA:46624"/>
        <dbReference type="ChEBI" id="CHEBI:86339"/>
        <dbReference type="ChEBI" id="CHEBI:86340"/>
        <dbReference type="EC" id="5.1.99.5"/>
    </reaction>
</comment>
<evidence type="ECO:0000256" key="1">
    <source>
        <dbReference type="ARBA" id="ARBA00038414"/>
    </source>
</evidence>
<evidence type="ECO:0000256" key="6">
    <source>
        <dbReference type="ARBA" id="ARBA00093234"/>
    </source>
</evidence>
<sequence>MTVQILVVNPNTTASMTETIAAAARGVAGGWTEIVAVTSSMGPASIEGYYDEALAVPGLLMEIAAGERQGAQAAIIACFDDTGLDAARAMATIPVLGICEAALSLASFIAQRFSVVTTTDRSRVPVEALVQRYGMAGRARVRAADIPVLALDDPASGAVEKLRGEIARAIEEDRAEAIVLGCAGMADLAHRLQEEFSLPVIDGVGAAVKQAEALIALGLSTSKRGAYASPLAKPYRGVLKSFSPGMIAAE</sequence>
<evidence type="ECO:0000256" key="4">
    <source>
        <dbReference type="ARBA" id="ARBA00067972"/>
    </source>
</evidence>
<protein>
    <recommendedName>
        <fullName evidence="4">Hydantoin racemase</fullName>
        <ecNumber evidence="3">5.1.99.5</ecNumber>
    </recommendedName>
</protein>
<evidence type="ECO:0000256" key="5">
    <source>
        <dbReference type="ARBA" id="ARBA00093199"/>
    </source>
</evidence>
<evidence type="ECO:0000313" key="7">
    <source>
        <dbReference type="EMBL" id="QKD04249.1"/>
    </source>
</evidence>
<accession>A0A6M7WUD6</accession>
<dbReference type="GO" id="GO:0036348">
    <property type="term" value="F:hydantoin racemase activity"/>
    <property type="evidence" value="ECO:0007669"/>
    <property type="project" value="UniProtKB-EC"/>
</dbReference>
<dbReference type="Gene3D" id="3.40.50.12500">
    <property type="match status" value="1"/>
</dbReference>
<comment type="catalytic activity">
    <reaction evidence="6">
        <text>D-5-isobutylhydantoin = L-5-isobutylhydantoin</text>
        <dbReference type="Rhea" id="RHEA:84231"/>
        <dbReference type="ChEBI" id="CHEBI:233609"/>
        <dbReference type="ChEBI" id="CHEBI:233610"/>
    </reaction>
</comment>
<dbReference type="PANTHER" id="PTHR28047">
    <property type="entry name" value="PROTEIN DCG1"/>
    <property type="match status" value="1"/>
</dbReference>
<reference evidence="7 8" key="1">
    <citation type="submission" date="2018-10" db="EMBL/GenBank/DDBJ databases">
        <authorList>
            <person name="Perry B.J."/>
            <person name="Sullivan J.T."/>
            <person name="Murphy R.J.T."/>
            <person name="Ramsay J.P."/>
            <person name="Ronson C.W."/>
        </authorList>
    </citation>
    <scope>NUCLEOTIDE SEQUENCE [LARGE SCALE GENOMIC DNA]</scope>
    <source>
        <strain evidence="7 8">R88b</strain>
    </source>
</reference>
<dbReference type="InterPro" id="IPR052186">
    <property type="entry name" value="Hydantoin_racemase-like"/>
</dbReference>
<proteinExistence type="inferred from homology"/>